<dbReference type="InterPro" id="IPR003661">
    <property type="entry name" value="HisK_dim/P_dom"/>
</dbReference>
<evidence type="ECO:0000256" key="6">
    <source>
        <dbReference type="PROSITE-ProRule" id="PRU00169"/>
    </source>
</evidence>
<dbReference type="PROSITE" id="PS50112">
    <property type="entry name" value="PAS"/>
    <property type="match status" value="1"/>
</dbReference>
<evidence type="ECO:0000256" key="2">
    <source>
        <dbReference type="ARBA" id="ARBA00012438"/>
    </source>
</evidence>
<feature type="domain" description="PAS" evidence="10">
    <location>
        <begin position="136"/>
        <end position="177"/>
    </location>
</feature>
<keyword evidence="5" id="KW-0902">Two-component regulatory system</keyword>
<gene>
    <name evidence="12" type="ORF">KTT_31820</name>
</gene>
<dbReference type="InterPro" id="IPR001789">
    <property type="entry name" value="Sig_transdc_resp-reg_receiver"/>
</dbReference>
<dbReference type="Gene3D" id="3.40.50.2300">
    <property type="match status" value="2"/>
</dbReference>
<keyword evidence="7" id="KW-0175">Coiled coil</keyword>
<sequence length="638" mass="72541">MRFLIIDDSPADRELVVLRLRREFPEAEFVQVDRAERLDESLTEEYFDIVLTDYQLNWTNGLHVLSQVKLRYPEVPVLMVTGTGSEEVAVEGLRSGLSNYILKSHLDRLPQAVHESLERARLQRQYEQAIEQLRASEERYREIFEQGLTAIFAATPEGELRTCNAAFLRIFGFTTEEEALGANMRELYCHHDHYQLFLDKLMREKRLNYHEIEMKRRDGHLLYVVENVVGTFDEQGRLSEIKGYIFDITERRKLANQLQQAQRLESVGLLVSGIAHDFNNMLGGILGYSSRGLARITTSHPLYNDLSRIYEIGGRAARMTQQLLAFSRRQMLEPTNVNLNVVVDNLLSFLSKILEDHIDFTFEPESDLKTVYVDPGQMEQVLMNLCVNAHDAMPEGGKLIIRTANVAREMIQQKSRTPLEAPYYVQISVQDTGIGMDEATKAQIFEPFFTTKEIGKGTGLGLSMVHGIIGQHNGFIDVESVPGEGTTFTLYLPTVEASAQQITPIVAERRDIETLQGGNEVILVVEDDPDLRCLMEEALGEYGYTVVSASDGFEGWQLFQEREQEIALVVSDLMTPKMKGKELYNAISERRPETRFLFVSGYQANQISQNFVLDKGFAFLPKPFDLDELAAKVREVLG</sequence>
<reference evidence="13" key="1">
    <citation type="submission" date="2018-12" db="EMBL/GenBank/DDBJ databases">
        <title>Tengunoibacter tsumagoiensis gen. nov., sp. nov., Dictyobacter kobayashii sp. nov., D. alpinus sp. nov., and D. joshuensis sp. nov. and description of Dictyobacteraceae fam. nov. within the order Ktedonobacterales isolated from Tengu-no-mugimeshi.</title>
        <authorList>
            <person name="Wang C.M."/>
            <person name="Zheng Y."/>
            <person name="Sakai Y."/>
            <person name="Toyoda A."/>
            <person name="Minakuchi Y."/>
            <person name="Abe K."/>
            <person name="Yokota A."/>
            <person name="Yabe S."/>
        </authorList>
    </citation>
    <scope>NUCLEOTIDE SEQUENCE [LARGE SCALE GENOMIC DNA]</scope>
    <source>
        <strain evidence="13">Uno3</strain>
    </source>
</reference>
<feature type="domain" description="PAC" evidence="11">
    <location>
        <begin position="208"/>
        <end position="260"/>
    </location>
</feature>
<dbReference type="InterPro" id="IPR036097">
    <property type="entry name" value="HisK_dim/P_sf"/>
</dbReference>
<dbReference type="SMART" id="SM00388">
    <property type="entry name" value="HisKA"/>
    <property type="match status" value="1"/>
</dbReference>
<dbReference type="SUPFAM" id="SSF55874">
    <property type="entry name" value="ATPase domain of HSP90 chaperone/DNA topoisomerase II/histidine kinase"/>
    <property type="match status" value="1"/>
</dbReference>
<feature type="domain" description="Response regulatory" evidence="9">
    <location>
        <begin position="521"/>
        <end position="637"/>
    </location>
</feature>
<dbReference type="EC" id="2.7.13.3" evidence="2"/>
<dbReference type="CDD" id="cd00082">
    <property type="entry name" value="HisKA"/>
    <property type="match status" value="1"/>
</dbReference>
<dbReference type="PANTHER" id="PTHR43065:SF42">
    <property type="entry name" value="TWO-COMPONENT SENSOR PPRA"/>
    <property type="match status" value="1"/>
</dbReference>
<feature type="domain" description="Histidine kinase" evidence="8">
    <location>
        <begin position="273"/>
        <end position="496"/>
    </location>
</feature>
<organism evidence="12 13">
    <name type="scientific">Tengunoibacter tsumagoiensis</name>
    <dbReference type="NCBI Taxonomy" id="2014871"/>
    <lineage>
        <taxon>Bacteria</taxon>
        <taxon>Bacillati</taxon>
        <taxon>Chloroflexota</taxon>
        <taxon>Ktedonobacteria</taxon>
        <taxon>Ktedonobacterales</taxon>
        <taxon>Dictyobacteraceae</taxon>
        <taxon>Tengunoibacter</taxon>
    </lineage>
</organism>
<evidence type="ECO:0000256" key="5">
    <source>
        <dbReference type="ARBA" id="ARBA00023012"/>
    </source>
</evidence>
<dbReference type="Pfam" id="PF00072">
    <property type="entry name" value="Response_reg"/>
    <property type="match status" value="2"/>
</dbReference>
<comment type="catalytic activity">
    <reaction evidence="1">
        <text>ATP + protein L-histidine = ADP + protein N-phospho-L-histidine.</text>
        <dbReference type="EC" id="2.7.13.3"/>
    </reaction>
</comment>
<evidence type="ECO:0000259" key="11">
    <source>
        <dbReference type="PROSITE" id="PS50113"/>
    </source>
</evidence>
<dbReference type="PROSITE" id="PS50109">
    <property type="entry name" value="HIS_KIN"/>
    <property type="match status" value="1"/>
</dbReference>
<keyword evidence="13" id="KW-1185">Reference proteome</keyword>
<proteinExistence type="predicted"/>
<accession>A0A402A2F1</accession>
<evidence type="ECO:0000256" key="7">
    <source>
        <dbReference type="SAM" id="Coils"/>
    </source>
</evidence>
<dbReference type="OrthoDB" id="9784397at2"/>
<dbReference type="Proteomes" id="UP000287352">
    <property type="component" value="Unassembled WGS sequence"/>
</dbReference>
<dbReference type="InterPro" id="IPR005467">
    <property type="entry name" value="His_kinase_dom"/>
</dbReference>
<dbReference type="InterPro" id="IPR036890">
    <property type="entry name" value="HATPase_C_sf"/>
</dbReference>
<feature type="modified residue" description="4-aspartylphosphate" evidence="6">
    <location>
        <position position="572"/>
    </location>
</feature>
<dbReference type="SUPFAM" id="SSF55785">
    <property type="entry name" value="PYP-like sensor domain (PAS domain)"/>
    <property type="match status" value="1"/>
</dbReference>
<dbReference type="AlphaFoldDB" id="A0A402A2F1"/>
<evidence type="ECO:0000259" key="8">
    <source>
        <dbReference type="PROSITE" id="PS50109"/>
    </source>
</evidence>
<evidence type="ECO:0000259" key="10">
    <source>
        <dbReference type="PROSITE" id="PS50112"/>
    </source>
</evidence>
<dbReference type="PANTHER" id="PTHR43065">
    <property type="entry name" value="SENSOR HISTIDINE KINASE"/>
    <property type="match status" value="1"/>
</dbReference>
<keyword evidence="3 6" id="KW-0597">Phosphoprotein</keyword>
<keyword evidence="4" id="KW-0418">Kinase</keyword>
<feature type="coiled-coil region" evidence="7">
    <location>
        <begin position="112"/>
        <end position="146"/>
    </location>
</feature>
<dbReference type="InterPro" id="IPR004358">
    <property type="entry name" value="Sig_transdc_His_kin-like_C"/>
</dbReference>
<comment type="caution">
    <text evidence="12">The sequence shown here is derived from an EMBL/GenBank/DDBJ whole genome shotgun (WGS) entry which is preliminary data.</text>
</comment>
<dbReference type="CDD" id="cd00130">
    <property type="entry name" value="PAS"/>
    <property type="match status" value="1"/>
</dbReference>
<dbReference type="PRINTS" id="PR00344">
    <property type="entry name" value="BCTRLSENSOR"/>
</dbReference>
<protein>
    <recommendedName>
        <fullName evidence="2">histidine kinase</fullName>
        <ecNumber evidence="2">2.7.13.3</ecNumber>
    </recommendedName>
</protein>
<dbReference type="InterPro" id="IPR035965">
    <property type="entry name" value="PAS-like_dom_sf"/>
</dbReference>
<dbReference type="SUPFAM" id="SSF52172">
    <property type="entry name" value="CheY-like"/>
    <property type="match status" value="2"/>
</dbReference>
<dbReference type="CDD" id="cd00156">
    <property type="entry name" value="REC"/>
    <property type="match status" value="1"/>
</dbReference>
<dbReference type="NCBIfam" id="TIGR00229">
    <property type="entry name" value="sensory_box"/>
    <property type="match status" value="1"/>
</dbReference>
<evidence type="ECO:0000256" key="3">
    <source>
        <dbReference type="ARBA" id="ARBA00022553"/>
    </source>
</evidence>
<dbReference type="PROSITE" id="PS50113">
    <property type="entry name" value="PAC"/>
    <property type="match status" value="1"/>
</dbReference>
<dbReference type="InterPro" id="IPR000014">
    <property type="entry name" value="PAS"/>
</dbReference>
<evidence type="ECO:0000256" key="4">
    <source>
        <dbReference type="ARBA" id="ARBA00022777"/>
    </source>
</evidence>
<feature type="modified residue" description="4-aspartylphosphate" evidence="6">
    <location>
        <position position="53"/>
    </location>
</feature>
<dbReference type="SUPFAM" id="SSF47384">
    <property type="entry name" value="Homodimeric domain of signal transducing histidine kinase"/>
    <property type="match status" value="1"/>
</dbReference>
<dbReference type="SMART" id="SM00086">
    <property type="entry name" value="PAC"/>
    <property type="match status" value="1"/>
</dbReference>
<dbReference type="Gene3D" id="1.10.287.130">
    <property type="match status" value="1"/>
</dbReference>
<dbReference type="InterPro" id="IPR000700">
    <property type="entry name" value="PAS-assoc_C"/>
</dbReference>
<evidence type="ECO:0000313" key="13">
    <source>
        <dbReference type="Proteomes" id="UP000287352"/>
    </source>
</evidence>
<dbReference type="SMART" id="SM00091">
    <property type="entry name" value="PAS"/>
    <property type="match status" value="1"/>
</dbReference>
<evidence type="ECO:0000256" key="1">
    <source>
        <dbReference type="ARBA" id="ARBA00000085"/>
    </source>
</evidence>
<evidence type="ECO:0000259" key="9">
    <source>
        <dbReference type="PROSITE" id="PS50110"/>
    </source>
</evidence>
<dbReference type="SMART" id="SM00387">
    <property type="entry name" value="HATPase_c"/>
    <property type="match status" value="1"/>
</dbReference>
<dbReference type="Gene3D" id="3.30.450.20">
    <property type="entry name" value="PAS domain"/>
    <property type="match status" value="1"/>
</dbReference>
<name>A0A402A2F1_9CHLR</name>
<dbReference type="RefSeq" id="WP_126580860.1">
    <property type="nucleotide sequence ID" value="NZ_BIFR01000001.1"/>
</dbReference>
<evidence type="ECO:0000313" key="12">
    <source>
        <dbReference type="EMBL" id="GCE13323.1"/>
    </source>
</evidence>
<dbReference type="EMBL" id="BIFR01000001">
    <property type="protein sequence ID" value="GCE13323.1"/>
    <property type="molecule type" value="Genomic_DNA"/>
</dbReference>
<dbReference type="Pfam" id="PF02518">
    <property type="entry name" value="HATPase_c"/>
    <property type="match status" value="1"/>
</dbReference>
<dbReference type="InterPro" id="IPR001610">
    <property type="entry name" value="PAC"/>
</dbReference>
<dbReference type="GO" id="GO:0000155">
    <property type="term" value="F:phosphorelay sensor kinase activity"/>
    <property type="evidence" value="ECO:0007669"/>
    <property type="project" value="InterPro"/>
</dbReference>
<dbReference type="PROSITE" id="PS50110">
    <property type="entry name" value="RESPONSE_REGULATORY"/>
    <property type="match status" value="2"/>
</dbReference>
<feature type="domain" description="Response regulatory" evidence="9">
    <location>
        <begin position="2"/>
        <end position="118"/>
    </location>
</feature>
<dbReference type="SMART" id="SM00448">
    <property type="entry name" value="REC"/>
    <property type="match status" value="2"/>
</dbReference>
<dbReference type="Pfam" id="PF13426">
    <property type="entry name" value="PAS_9"/>
    <property type="match status" value="1"/>
</dbReference>
<dbReference type="InterPro" id="IPR003594">
    <property type="entry name" value="HATPase_dom"/>
</dbReference>
<keyword evidence="4" id="KW-0808">Transferase</keyword>
<dbReference type="Gene3D" id="3.30.565.10">
    <property type="entry name" value="Histidine kinase-like ATPase, C-terminal domain"/>
    <property type="match status" value="1"/>
</dbReference>
<dbReference type="InterPro" id="IPR011006">
    <property type="entry name" value="CheY-like_superfamily"/>
</dbReference>